<accession>A0A6G3MKQ0</accession>
<feature type="domain" description="Rad4 beta-hairpin" evidence="6">
    <location>
        <begin position="2"/>
        <end position="51"/>
    </location>
</feature>
<dbReference type="GO" id="GO:0006298">
    <property type="term" value="P:mismatch repair"/>
    <property type="evidence" value="ECO:0007669"/>
    <property type="project" value="TreeGrafter"/>
</dbReference>
<evidence type="ECO:0000259" key="6">
    <source>
        <dbReference type="SMART" id="SM01030"/>
    </source>
</evidence>
<evidence type="ECO:0000256" key="2">
    <source>
        <dbReference type="ARBA" id="ARBA00009525"/>
    </source>
</evidence>
<comment type="subcellular location">
    <subcellularLocation>
        <location evidence="1">Nucleus</location>
    </subcellularLocation>
</comment>
<dbReference type="PANTHER" id="PTHR12135:SF0">
    <property type="entry name" value="DNA REPAIR PROTEIN COMPLEMENTING XP-C CELLS"/>
    <property type="match status" value="1"/>
</dbReference>
<dbReference type="EMBL" id="GHBP01009942">
    <property type="protein sequence ID" value="NDJ94615.1"/>
    <property type="molecule type" value="Transcribed_RNA"/>
</dbReference>
<feature type="domain" description="Rad4 beta-hairpin" evidence="7">
    <location>
        <begin position="53"/>
        <end position="103"/>
    </location>
</feature>
<dbReference type="Gene3D" id="3.30.70.2460">
    <property type="entry name" value="Rad4, beta-hairpin domain BHD3"/>
    <property type="match status" value="1"/>
</dbReference>
<name>A0A6G3MKQ0_HENSL</name>
<dbReference type="GO" id="GO:0071942">
    <property type="term" value="C:XPC complex"/>
    <property type="evidence" value="ECO:0007669"/>
    <property type="project" value="TreeGrafter"/>
</dbReference>
<organism evidence="8">
    <name type="scientific">Henneguya salminicola</name>
    <name type="common">Myxosporean</name>
    <dbReference type="NCBI Taxonomy" id="69463"/>
    <lineage>
        <taxon>Eukaryota</taxon>
        <taxon>Metazoa</taxon>
        <taxon>Cnidaria</taxon>
        <taxon>Myxozoa</taxon>
        <taxon>Myxosporea</taxon>
        <taxon>Bivalvulida</taxon>
        <taxon>Platysporina</taxon>
        <taxon>Myxobolidae</taxon>
        <taxon>Henneguya</taxon>
    </lineage>
</organism>
<keyword evidence="3" id="KW-0227">DNA damage</keyword>
<dbReference type="InterPro" id="IPR018328">
    <property type="entry name" value="Rad4_beta-hairpin_dom3"/>
</dbReference>
<dbReference type="Gene3D" id="2.20.20.110">
    <property type="entry name" value="Rad4, beta-hairpin domain BHD1"/>
    <property type="match status" value="1"/>
</dbReference>
<sequence>MEIPKTLTHFKNHPIFILPKHLLKFEALHPENPPVLGYFKDMPVYSRSNVFTLQSRERWFIRRGRSIKEGEVSLRKVTRKTISQKEKTLELFGKWQTQRYIPVEVKDGKIIKNEFGNVEIYKPWMLPKNSVHITCNNFPLFLHSIKCC</sequence>
<dbReference type="PANTHER" id="PTHR12135">
    <property type="entry name" value="DNA REPAIR PROTEIN XP-C / RAD4"/>
    <property type="match status" value="1"/>
</dbReference>
<reference evidence="8" key="1">
    <citation type="submission" date="2018-11" db="EMBL/GenBank/DDBJ databases">
        <title>Henneguya salminicola genome and transcriptome.</title>
        <authorList>
            <person name="Yahalomi D."/>
            <person name="Atkinson S.D."/>
            <person name="Neuhof M."/>
            <person name="Chang E.S."/>
            <person name="Philippe H."/>
            <person name="Cartwright P."/>
            <person name="Bartholomew J.L."/>
            <person name="Huchon D."/>
        </authorList>
    </citation>
    <scope>NUCLEOTIDE SEQUENCE</scope>
    <source>
        <strain evidence="8">Hz1</strain>
        <tissue evidence="8">Whole</tissue>
    </source>
</reference>
<dbReference type="GO" id="GO:0006289">
    <property type="term" value="P:nucleotide-excision repair"/>
    <property type="evidence" value="ECO:0007669"/>
    <property type="project" value="InterPro"/>
</dbReference>
<comment type="similarity">
    <text evidence="2">Belongs to the XPC family.</text>
</comment>
<evidence type="ECO:0000313" key="8">
    <source>
        <dbReference type="EMBL" id="NDJ94615.1"/>
    </source>
</evidence>
<protein>
    <submittedName>
        <fullName evidence="8">DNA repair protein complementing XP-C cells homolog (Trinotate prediction)</fullName>
    </submittedName>
</protein>
<dbReference type="SMART" id="SM01030">
    <property type="entry name" value="BHD_1"/>
    <property type="match status" value="1"/>
</dbReference>
<dbReference type="InterPro" id="IPR004583">
    <property type="entry name" value="DNA_repair_Rad4"/>
</dbReference>
<dbReference type="AlphaFoldDB" id="A0A6G3MKQ0"/>
<dbReference type="SMART" id="SM01031">
    <property type="entry name" value="BHD_2"/>
    <property type="match status" value="1"/>
</dbReference>
<keyword evidence="5" id="KW-0539">Nucleus</keyword>
<dbReference type="GO" id="GO:0005737">
    <property type="term" value="C:cytoplasm"/>
    <property type="evidence" value="ECO:0007669"/>
    <property type="project" value="TreeGrafter"/>
</dbReference>
<evidence type="ECO:0000256" key="1">
    <source>
        <dbReference type="ARBA" id="ARBA00004123"/>
    </source>
</evidence>
<proteinExistence type="inferred from homology"/>
<evidence type="ECO:0000256" key="5">
    <source>
        <dbReference type="ARBA" id="ARBA00023242"/>
    </source>
</evidence>
<evidence type="ECO:0000256" key="3">
    <source>
        <dbReference type="ARBA" id="ARBA00022763"/>
    </source>
</evidence>
<dbReference type="InterPro" id="IPR042488">
    <property type="entry name" value="Rad4_BHD3_sf"/>
</dbReference>
<dbReference type="InterPro" id="IPR018327">
    <property type="entry name" value="BHD_2"/>
</dbReference>
<dbReference type="Pfam" id="PF10405">
    <property type="entry name" value="BHD_3"/>
    <property type="match status" value="1"/>
</dbReference>
<dbReference type="InterPro" id="IPR018326">
    <property type="entry name" value="Rad4_beta-hairpin_dom1"/>
</dbReference>
<evidence type="ECO:0000256" key="4">
    <source>
        <dbReference type="ARBA" id="ARBA00023204"/>
    </source>
</evidence>
<dbReference type="GO" id="GO:0003684">
    <property type="term" value="F:damaged DNA binding"/>
    <property type="evidence" value="ECO:0007669"/>
    <property type="project" value="InterPro"/>
</dbReference>
<dbReference type="Pfam" id="PF10403">
    <property type="entry name" value="BHD_1"/>
    <property type="match status" value="1"/>
</dbReference>
<keyword evidence="4" id="KW-0234">DNA repair</keyword>
<dbReference type="GO" id="GO:0000111">
    <property type="term" value="C:nucleotide-excision repair factor 2 complex"/>
    <property type="evidence" value="ECO:0007669"/>
    <property type="project" value="TreeGrafter"/>
</dbReference>
<evidence type="ECO:0000259" key="7">
    <source>
        <dbReference type="SMART" id="SM01031"/>
    </source>
</evidence>
<dbReference type="GO" id="GO:0003697">
    <property type="term" value="F:single-stranded DNA binding"/>
    <property type="evidence" value="ECO:0007669"/>
    <property type="project" value="TreeGrafter"/>
</dbReference>